<evidence type="ECO:0000313" key="1">
    <source>
        <dbReference type="EMBL" id="CDZ53199.1"/>
    </source>
</evidence>
<name>A0A0T7H116_NEOGA</name>
<accession>A0A0T7H116</accession>
<protein>
    <submittedName>
        <fullName evidence="1">Uncharacterized protein</fullName>
    </submittedName>
</protein>
<dbReference type="Proteomes" id="UP000039660">
    <property type="component" value="Unassembled WGS sequence"/>
</dbReference>
<dbReference type="AlphaFoldDB" id="A0A0T7H116"/>
<sequence>MLQNLWFRSQSVFLVQFLKSISSNYFCSPNLVPILMFEASYFIQLLQRAFKRMTKRAMPYVMYECCDQGDVRALLIKLPSES</sequence>
<gene>
    <name evidence="1" type="ORF">NGAL_HAMBI1189_48770</name>
</gene>
<dbReference type="EMBL" id="CCRK01000015">
    <property type="protein sequence ID" value="CDZ53199.1"/>
    <property type="molecule type" value="Genomic_DNA"/>
</dbReference>
<reference evidence="1 2" key="1">
    <citation type="submission" date="2014-08" db="EMBL/GenBank/DDBJ databases">
        <authorList>
            <person name="Chen Y.-H."/>
        </authorList>
    </citation>
    <scope>NUCLEOTIDE SEQUENCE [LARGE SCALE GENOMIC DNA]</scope>
</reference>
<evidence type="ECO:0000313" key="2">
    <source>
        <dbReference type="Proteomes" id="UP000039660"/>
    </source>
</evidence>
<organism evidence="1 2">
    <name type="scientific">Neorhizobium galegae bv. officinalis</name>
    <dbReference type="NCBI Taxonomy" id="323656"/>
    <lineage>
        <taxon>Bacteria</taxon>
        <taxon>Pseudomonadati</taxon>
        <taxon>Pseudomonadota</taxon>
        <taxon>Alphaproteobacteria</taxon>
        <taxon>Hyphomicrobiales</taxon>
        <taxon>Rhizobiaceae</taxon>
        <taxon>Rhizobium/Agrobacterium group</taxon>
        <taxon>Neorhizobium</taxon>
    </lineage>
</organism>
<proteinExistence type="predicted"/>